<reference evidence="2 3" key="1">
    <citation type="submission" date="2023-06" db="EMBL/GenBank/DDBJ databases">
        <title>Azospirillum isscasensis sp.nov, a bacterium isolated from rhizosphere soil of rice.</title>
        <authorList>
            <person name="Wang H."/>
        </authorList>
    </citation>
    <scope>NUCLEOTIDE SEQUENCE [LARGE SCALE GENOMIC DNA]</scope>
    <source>
        <strain evidence="2 3">C340-1</strain>
    </source>
</reference>
<organism evidence="2 3">
    <name type="scientific">Azospirillum isscasi</name>
    <dbReference type="NCBI Taxonomy" id="3053926"/>
    <lineage>
        <taxon>Bacteria</taxon>
        <taxon>Pseudomonadati</taxon>
        <taxon>Pseudomonadota</taxon>
        <taxon>Alphaproteobacteria</taxon>
        <taxon>Rhodospirillales</taxon>
        <taxon>Azospirillaceae</taxon>
        <taxon>Azospirillum</taxon>
    </lineage>
</organism>
<feature type="region of interest" description="Disordered" evidence="1">
    <location>
        <begin position="29"/>
        <end position="75"/>
    </location>
</feature>
<dbReference type="EMBL" id="JAUJFI010000096">
    <property type="protein sequence ID" value="MDQ2104643.1"/>
    <property type="molecule type" value="Genomic_DNA"/>
</dbReference>
<dbReference type="Proteomes" id="UP001227317">
    <property type="component" value="Unassembled WGS sequence"/>
</dbReference>
<evidence type="ECO:0000313" key="2">
    <source>
        <dbReference type="EMBL" id="MDQ2104643.1"/>
    </source>
</evidence>
<gene>
    <name evidence="2" type="ORF">QSG27_18225</name>
</gene>
<comment type="caution">
    <text evidence="2">The sequence shown here is derived from an EMBL/GenBank/DDBJ whole genome shotgun (WGS) entry which is preliminary data.</text>
</comment>
<feature type="compositionally biased region" description="Pro residues" evidence="1">
    <location>
        <begin position="39"/>
        <end position="59"/>
    </location>
</feature>
<protein>
    <submittedName>
        <fullName evidence="2">Uncharacterized protein</fullName>
    </submittedName>
</protein>
<evidence type="ECO:0000313" key="3">
    <source>
        <dbReference type="Proteomes" id="UP001227317"/>
    </source>
</evidence>
<proteinExistence type="predicted"/>
<feature type="compositionally biased region" description="Low complexity" evidence="1">
    <location>
        <begin position="121"/>
        <end position="157"/>
    </location>
</feature>
<name>A0ABU0WK87_9PROT</name>
<accession>A0ABU0WK87</accession>
<sequence length="375" mass="37771">MASTVDTAVNAGALPRFYSRSLLNARAAAETKAASDPSTPAPAVSPAPLAPAVAQPPTPASVTQPRPFTPRSMLSGTNTATLAQAASDTASTTAATSMTSPAAAAAAYQKNAPSTTPPPSNTTVASGATGTEGGTPTAPIAPPATTQTATQVAPPTADALRPVTNGIYSTSTKATDEELARAQAITSALPVAKSGDYGYVASEVSAGDAETLIKASQRYIWNGTVAAPAGTQVGVPTRDTTPASESTHYLSFANNGREVSNFALELAGTGFDATTLEDKLKSGALQIDMQKWGGAGHVGEKAASLTLSGRRYNVADFGDGAAGLSLNVRTNMSEGNVGDTIAGTFGGYTAKDGVTLTIRSYDPSISVTGLKFTSY</sequence>
<feature type="region of interest" description="Disordered" evidence="1">
    <location>
        <begin position="108"/>
        <end position="163"/>
    </location>
</feature>
<dbReference type="RefSeq" id="WP_306708581.1">
    <property type="nucleotide sequence ID" value="NZ_JAUJFI010000096.1"/>
</dbReference>
<evidence type="ECO:0000256" key="1">
    <source>
        <dbReference type="SAM" id="MobiDB-lite"/>
    </source>
</evidence>
<keyword evidence="3" id="KW-1185">Reference proteome</keyword>